<dbReference type="Gene3D" id="3.90.1580.10">
    <property type="entry name" value="paralog of FGE (formylglycine-generating enzyme)"/>
    <property type="match status" value="1"/>
</dbReference>
<feature type="domain" description="PEGA" evidence="3">
    <location>
        <begin position="185"/>
        <end position="252"/>
    </location>
</feature>
<keyword evidence="1" id="KW-0472">Membrane</keyword>
<feature type="domain" description="Sulfatase-modifying factor enzyme-like" evidence="2">
    <location>
        <begin position="417"/>
        <end position="659"/>
    </location>
</feature>
<keyword evidence="1" id="KW-0812">Transmembrane</keyword>
<reference evidence="4 5" key="1">
    <citation type="journal article" date="2015" name="Genome Announc.">
        <title>Draft Genome Sequences of Marine Isolates of Thalassomonas viridans and Thalassomonas actiniarum.</title>
        <authorList>
            <person name="Olonade I."/>
            <person name="van Zyl L.J."/>
            <person name="Trindade M."/>
        </authorList>
    </citation>
    <scope>NUCLEOTIDE SEQUENCE [LARGE SCALE GENOMIC DNA]</scope>
    <source>
        <strain evidence="4 5">XOM25</strain>
    </source>
</reference>
<protein>
    <submittedName>
        <fullName evidence="4">SUMF1/EgtB/PvdO family nonheme iron enzyme</fullName>
    </submittedName>
</protein>
<feature type="domain" description="PEGA" evidence="3">
    <location>
        <begin position="323"/>
        <end position="386"/>
    </location>
</feature>
<dbReference type="EMBL" id="CP059733">
    <property type="protein sequence ID" value="WDE05847.1"/>
    <property type="molecule type" value="Genomic_DNA"/>
</dbReference>
<evidence type="ECO:0000259" key="3">
    <source>
        <dbReference type="Pfam" id="PF08308"/>
    </source>
</evidence>
<name>A0AAF0C7Z5_9GAMM</name>
<dbReference type="PANTHER" id="PTHR23150">
    <property type="entry name" value="SULFATASE MODIFYING FACTOR 1, 2"/>
    <property type="match status" value="1"/>
</dbReference>
<feature type="transmembrane region" description="Helical" evidence="1">
    <location>
        <begin position="20"/>
        <end position="40"/>
    </location>
</feature>
<evidence type="ECO:0000259" key="2">
    <source>
        <dbReference type="Pfam" id="PF03781"/>
    </source>
</evidence>
<evidence type="ECO:0000313" key="4">
    <source>
        <dbReference type="EMBL" id="WDE05847.1"/>
    </source>
</evidence>
<dbReference type="InterPro" id="IPR005532">
    <property type="entry name" value="SUMF_dom"/>
</dbReference>
<reference evidence="4 5" key="2">
    <citation type="journal article" date="2022" name="Mar. Drugs">
        <title>Bioassay-Guided Fractionation Leads to the Detection of Cholic Acid Generated by the Rare Thalassomonas sp.</title>
        <authorList>
            <person name="Pheiffer F."/>
            <person name="Schneider Y.K."/>
            <person name="Hansen E.H."/>
            <person name="Andersen J.H."/>
            <person name="Isaksson J."/>
            <person name="Busche T."/>
            <person name="R C."/>
            <person name="Kalinowski J."/>
            <person name="Zyl L.V."/>
            <person name="Trindade M."/>
        </authorList>
    </citation>
    <scope>NUCLEOTIDE SEQUENCE [LARGE SCALE GENOMIC DNA]</scope>
    <source>
        <strain evidence="4 5">XOM25</strain>
    </source>
</reference>
<evidence type="ECO:0000313" key="5">
    <source>
        <dbReference type="Proteomes" id="UP000032352"/>
    </source>
</evidence>
<sequence length="661" mass="72125">MMNEFDKNIKAAQTKSTTLYILLGAGLGILLVGYLFWLMLAQGFAIKVSPEEALKTKRLAVVQGTGLVLGDSAYSFGGKLVVNVDADKFEPQDITLTSESPSTVEVVLEPSPGSLAVNTAPANEQTAWSINNELVHVGSELQQALPPGEYALQVENKFYQPVQQKLSIASEQETRLEIDFTPVQGSIAIKSTPSGAEVSINGESAGQTPLSLAAKGGAYEVTVAKEGYELLTDKVEITHTDENGVRNYLLQPKKAIVSVTATPQDGTLVISGKAGVLGDNAIAANRSHSLLYERDGYYPFSQSLNLQPGEVKALTINLKPEIGKVAIASTPAADIYINGVLEGSGAITRELPALPQTIAFKKPGYRSITKTITPSGSKVSKVKVELLTEFDARRREGRPLYADTLGIELAKFNMTPFTMGSPANEKGRRRNEHQVPVSFSRPVWVSRHEITEAQFRKFSSSRSNSSSPVTDVSWNDAALYCNWLSEQEGLPPFYRVSNGRVSGFNKGSRGYRLPTEAEWEWLAKMAKRATPTVYVWGDFERIPKEAGNFADASLKGKQTFVLKKYNDSFVDKAPVGSFRSDRIGMFDLAGNVSEWVNDFYTNLPPKGNSTRTDYMGSSRGKGHVYKGGNFKTGRLSNLRASFRESSDGASDTIGFRIARYE</sequence>
<keyword evidence="1" id="KW-1133">Transmembrane helix</keyword>
<dbReference type="PANTHER" id="PTHR23150:SF19">
    <property type="entry name" value="FORMYLGLYCINE-GENERATING ENZYME"/>
    <property type="match status" value="1"/>
</dbReference>
<dbReference type="Pfam" id="PF08308">
    <property type="entry name" value="PEGA"/>
    <property type="match status" value="2"/>
</dbReference>
<dbReference type="InterPro" id="IPR016187">
    <property type="entry name" value="CTDL_fold"/>
</dbReference>
<gene>
    <name evidence="4" type="ORF">SG34_002620</name>
</gene>
<dbReference type="KEGG" id="tvd:SG34_002620"/>
<dbReference type="Pfam" id="PF03781">
    <property type="entry name" value="FGE-sulfatase"/>
    <property type="match status" value="1"/>
</dbReference>
<keyword evidence="5" id="KW-1185">Reference proteome</keyword>
<dbReference type="SUPFAM" id="SSF56436">
    <property type="entry name" value="C-type lectin-like"/>
    <property type="match status" value="1"/>
</dbReference>
<organism evidence="4 5">
    <name type="scientific">Thalassomonas viridans</name>
    <dbReference type="NCBI Taxonomy" id="137584"/>
    <lineage>
        <taxon>Bacteria</taxon>
        <taxon>Pseudomonadati</taxon>
        <taxon>Pseudomonadota</taxon>
        <taxon>Gammaproteobacteria</taxon>
        <taxon>Alteromonadales</taxon>
        <taxon>Colwelliaceae</taxon>
        <taxon>Thalassomonas</taxon>
    </lineage>
</organism>
<proteinExistence type="predicted"/>
<dbReference type="InterPro" id="IPR042095">
    <property type="entry name" value="SUMF_sf"/>
</dbReference>
<accession>A0AAF0C7Z5</accession>
<dbReference type="GO" id="GO:0120147">
    <property type="term" value="F:formylglycine-generating oxidase activity"/>
    <property type="evidence" value="ECO:0007669"/>
    <property type="project" value="TreeGrafter"/>
</dbReference>
<dbReference type="InterPro" id="IPR013229">
    <property type="entry name" value="PEGA"/>
</dbReference>
<dbReference type="InterPro" id="IPR051043">
    <property type="entry name" value="Sulfatase_Mod_Factor_Kinase"/>
</dbReference>
<dbReference type="AlphaFoldDB" id="A0AAF0C7Z5"/>
<evidence type="ECO:0000256" key="1">
    <source>
        <dbReference type="SAM" id="Phobius"/>
    </source>
</evidence>
<dbReference type="Proteomes" id="UP000032352">
    <property type="component" value="Chromosome"/>
</dbReference>